<dbReference type="InterPro" id="IPR023198">
    <property type="entry name" value="PGP-like_dom2"/>
</dbReference>
<organism evidence="4 7">
    <name type="scientific">Hydrogenophaga crassostreae</name>
    <dbReference type="NCBI Taxonomy" id="1763535"/>
    <lineage>
        <taxon>Bacteria</taxon>
        <taxon>Pseudomonadati</taxon>
        <taxon>Pseudomonadota</taxon>
        <taxon>Betaproteobacteria</taxon>
        <taxon>Burkholderiales</taxon>
        <taxon>Comamonadaceae</taxon>
        <taxon>Hydrogenophaga</taxon>
    </lineage>
</organism>
<dbReference type="PANTHER" id="PTHR43316:SF3">
    <property type="entry name" value="HALOACID DEHALOGENASE, TYPE II (AFU_ORTHOLOGUE AFUA_2G07750)-RELATED"/>
    <property type="match status" value="1"/>
</dbReference>
<evidence type="ECO:0000256" key="1">
    <source>
        <dbReference type="ARBA" id="ARBA00008106"/>
    </source>
</evidence>
<dbReference type="AlphaFoldDB" id="A0A163CL90"/>
<dbReference type="InterPro" id="IPR023214">
    <property type="entry name" value="HAD_sf"/>
</dbReference>
<dbReference type="Gene3D" id="3.40.50.1000">
    <property type="entry name" value="HAD superfamily/HAD-like"/>
    <property type="match status" value="1"/>
</dbReference>
<evidence type="ECO:0000313" key="7">
    <source>
        <dbReference type="Proteomes" id="UP000185680"/>
    </source>
</evidence>
<evidence type="ECO:0000256" key="2">
    <source>
        <dbReference type="ARBA" id="ARBA00022801"/>
    </source>
</evidence>
<dbReference type="STRING" id="1763535.LPB072_18820"/>
<dbReference type="Proteomes" id="UP000185680">
    <property type="component" value="Chromosome"/>
</dbReference>
<comment type="function">
    <text evidence="3">Catalyzes the hydrolytic dehalogenation of small (S)-2-haloalkanoic acids to yield the corresponding (R)-2-hydroxyalkanoic acids.</text>
</comment>
<keyword evidence="2 3" id="KW-0378">Hydrolase</keyword>
<evidence type="ECO:0000313" key="4">
    <source>
        <dbReference type="EMBL" id="AOW14574.1"/>
    </source>
</evidence>
<dbReference type="Gene3D" id="1.10.150.240">
    <property type="entry name" value="Putative phosphatase, domain 2"/>
    <property type="match status" value="1"/>
</dbReference>
<protein>
    <recommendedName>
        <fullName evidence="3">(S)-2-haloacid dehalogenase</fullName>
        <ecNumber evidence="3">3.8.1.2</ecNumber>
    </recommendedName>
    <alternativeName>
        <fullName evidence="3">2-haloalkanoic acid dehalogenase</fullName>
    </alternativeName>
    <alternativeName>
        <fullName evidence="3">Halocarboxylic acid halidohydrolase</fullName>
    </alternativeName>
    <alternativeName>
        <fullName evidence="3">L-2-haloacid dehalogenase</fullName>
    </alternativeName>
</protein>
<gene>
    <name evidence="4" type="ORF">LPB072_18820</name>
    <name evidence="5" type="ORF">LPB72_05730</name>
</gene>
<dbReference type="EMBL" id="LVWD01000004">
    <property type="protein sequence ID" value="OAD43329.1"/>
    <property type="molecule type" value="Genomic_DNA"/>
</dbReference>
<evidence type="ECO:0000313" key="6">
    <source>
        <dbReference type="Proteomes" id="UP000185657"/>
    </source>
</evidence>
<dbReference type="CDD" id="cd02588">
    <property type="entry name" value="HAD_L2-DEX"/>
    <property type="match status" value="1"/>
</dbReference>
<dbReference type="OrthoDB" id="8585081at2"/>
<dbReference type="NCBIfam" id="TIGR01493">
    <property type="entry name" value="HAD-SF-IA-v2"/>
    <property type="match status" value="1"/>
</dbReference>
<evidence type="ECO:0000256" key="3">
    <source>
        <dbReference type="RuleBase" id="RU368077"/>
    </source>
</evidence>
<dbReference type="PRINTS" id="PR00413">
    <property type="entry name" value="HADHALOGNASE"/>
</dbReference>
<dbReference type="PANTHER" id="PTHR43316">
    <property type="entry name" value="HYDROLASE, HALOACID DELAHOGENASE-RELATED"/>
    <property type="match status" value="1"/>
</dbReference>
<proteinExistence type="inferred from homology"/>
<dbReference type="InterPro" id="IPR036412">
    <property type="entry name" value="HAD-like_sf"/>
</dbReference>
<dbReference type="Proteomes" id="UP000185657">
    <property type="component" value="Unassembled WGS sequence"/>
</dbReference>
<comment type="catalytic activity">
    <reaction evidence="3">
        <text>an (S)-2-haloacid + H2O = a (2R)-2-hydroxycarboxylate + a halide anion + H(+)</text>
        <dbReference type="Rhea" id="RHEA:11192"/>
        <dbReference type="ChEBI" id="CHEBI:15377"/>
        <dbReference type="ChEBI" id="CHEBI:15378"/>
        <dbReference type="ChEBI" id="CHEBI:16042"/>
        <dbReference type="ChEBI" id="CHEBI:58314"/>
        <dbReference type="ChEBI" id="CHEBI:137405"/>
        <dbReference type="EC" id="3.8.1.2"/>
    </reaction>
</comment>
<dbReference type="EC" id="3.8.1.2" evidence="3"/>
<sequence length="230" mass="25723">MKPPRILAFDIFGTVVDWHGSIVREVNALYPQVDGDAFALAWRAGYYPAMARVRSGELGWTRIDELHRIILDGILPQFGLAHLGEAERRHLNRVWHRLDAWPDTVDGLTRLKSRFTICSFSNGNIGLLTNMAKRAGLPWDCILSAEVFRAYKPDPATYLGVAATFDVEPGEIMLVATHQDDLDAARALGLQTAYIERPLEFGAAHVKDVSPDTANTWHARSLVHLAEQLR</sequence>
<dbReference type="KEGG" id="hyl:LPB072_18820"/>
<name>A0A163CL90_9BURK</name>
<reference evidence="5 6" key="1">
    <citation type="submission" date="2016-02" db="EMBL/GenBank/DDBJ databases">
        <title>Draft genome sequence of Hydrogenophaga sp. LPB0072.</title>
        <authorList>
            <person name="Shin S.-K."/>
            <person name="Yi H."/>
        </authorList>
    </citation>
    <scope>NUCLEOTIDE SEQUENCE [LARGE SCALE GENOMIC DNA]</scope>
    <source>
        <strain evidence="5 6">LPB0072</strain>
    </source>
</reference>
<dbReference type="InterPro" id="IPR051540">
    <property type="entry name" value="S-2-haloacid_dehalogenase"/>
</dbReference>
<dbReference type="NCBIfam" id="TIGR01428">
    <property type="entry name" value="HAD_type_II"/>
    <property type="match status" value="1"/>
</dbReference>
<reference evidence="4 7" key="2">
    <citation type="submission" date="2016-10" db="EMBL/GenBank/DDBJ databases">
        <title>Hydorgenophaga sp. LPB0072 isolated from gastropod.</title>
        <authorList>
            <person name="Kim E."/>
            <person name="Yi H."/>
        </authorList>
    </citation>
    <scope>NUCLEOTIDE SEQUENCE [LARGE SCALE GENOMIC DNA]</scope>
    <source>
        <strain evidence="4 7">LPB0072</strain>
    </source>
</reference>
<dbReference type="SUPFAM" id="SSF56784">
    <property type="entry name" value="HAD-like"/>
    <property type="match status" value="1"/>
</dbReference>
<accession>A0A163CL90</accession>
<evidence type="ECO:0000313" key="5">
    <source>
        <dbReference type="EMBL" id="OAD43329.1"/>
    </source>
</evidence>
<dbReference type="InterPro" id="IPR006328">
    <property type="entry name" value="2-HAD"/>
</dbReference>
<dbReference type="GO" id="GO:0018784">
    <property type="term" value="F:(S)-2-haloacid dehalogenase activity"/>
    <property type="evidence" value="ECO:0007669"/>
    <property type="project" value="UniProtKB-UniRule"/>
</dbReference>
<dbReference type="InterPro" id="IPR006439">
    <property type="entry name" value="HAD-SF_hydro_IA"/>
</dbReference>
<dbReference type="RefSeq" id="WP_066087056.1">
    <property type="nucleotide sequence ID" value="NZ_CP017476.1"/>
</dbReference>
<keyword evidence="6" id="KW-1185">Reference proteome</keyword>
<dbReference type="Pfam" id="PF00702">
    <property type="entry name" value="Hydrolase"/>
    <property type="match status" value="1"/>
</dbReference>
<dbReference type="EMBL" id="CP017476">
    <property type="protein sequence ID" value="AOW14574.1"/>
    <property type="molecule type" value="Genomic_DNA"/>
</dbReference>
<comment type="similarity">
    <text evidence="1 3">Belongs to the HAD-like hydrolase superfamily. S-2-haloalkanoic acid dehalogenase family.</text>
</comment>